<feature type="signal peptide" evidence="2">
    <location>
        <begin position="1"/>
        <end position="18"/>
    </location>
</feature>
<feature type="chain" id="PRO_5044780229" evidence="2">
    <location>
        <begin position="19"/>
        <end position="258"/>
    </location>
</feature>
<accession>A0ABD1ETG2</accession>
<proteinExistence type="predicted"/>
<gene>
    <name evidence="3" type="ORF">ABEB36_006632</name>
</gene>
<feature type="compositionally biased region" description="Basic residues" evidence="1">
    <location>
        <begin position="133"/>
        <end position="142"/>
    </location>
</feature>
<dbReference type="Proteomes" id="UP001566132">
    <property type="component" value="Unassembled WGS sequence"/>
</dbReference>
<sequence length="258" mass="28242">MSSLQLFCLVVFVSLSWARPQTNYYPRPYVIGGSFYSPPGYSGYRNFRQPGQMTAMVIGDTVATNSYSGSPYFGANGISRRQVVQEQITDKPETNLIVEPEVNEQETLFSIEEDTPETTIKPFTTTQAPSTTRKTKTGKAKKPFITPPPTPQPNTEQKEEEDDDEYSWPFSGSSKGYNAFFPIFIAGGRSKTRATEEGGFPGSATAIANAFSTGKGGVATSHATAFGDPYTAAMLRNSGFNVRTKNGRKLSTQDNEQE</sequence>
<name>A0ABD1ETG2_HYPHA</name>
<feature type="region of interest" description="Disordered" evidence="1">
    <location>
        <begin position="113"/>
        <end position="167"/>
    </location>
</feature>
<keyword evidence="2" id="KW-0732">Signal</keyword>
<keyword evidence="4" id="KW-1185">Reference proteome</keyword>
<evidence type="ECO:0000313" key="4">
    <source>
        <dbReference type="Proteomes" id="UP001566132"/>
    </source>
</evidence>
<organism evidence="3 4">
    <name type="scientific">Hypothenemus hampei</name>
    <name type="common">Coffee berry borer</name>
    <dbReference type="NCBI Taxonomy" id="57062"/>
    <lineage>
        <taxon>Eukaryota</taxon>
        <taxon>Metazoa</taxon>
        <taxon>Ecdysozoa</taxon>
        <taxon>Arthropoda</taxon>
        <taxon>Hexapoda</taxon>
        <taxon>Insecta</taxon>
        <taxon>Pterygota</taxon>
        <taxon>Neoptera</taxon>
        <taxon>Endopterygota</taxon>
        <taxon>Coleoptera</taxon>
        <taxon>Polyphaga</taxon>
        <taxon>Cucujiformia</taxon>
        <taxon>Curculionidae</taxon>
        <taxon>Scolytinae</taxon>
        <taxon>Hypothenemus</taxon>
    </lineage>
</organism>
<dbReference type="EMBL" id="JBDJPC010000005">
    <property type="protein sequence ID" value="KAL1501282.1"/>
    <property type="molecule type" value="Genomic_DNA"/>
</dbReference>
<evidence type="ECO:0000256" key="2">
    <source>
        <dbReference type="SAM" id="SignalP"/>
    </source>
</evidence>
<evidence type="ECO:0000313" key="3">
    <source>
        <dbReference type="EMBL" id="KAL1501282.1"/>
    </source>
</evidence>
<protein>
    <submittedName>
        <fullName evidence="3">Uncharacterized protein</fullName>
    </submittedName>
</protein>
<comment type="caution">
    <text evidence="3">The sequence shown here is derived from an EMBL/GenBank/DDBJ whole genome shotgun (WGS) entry which is preliminary data.</text>
</comment>
<reference evidence="3 4" key="1">
    <citation type="submission" date="2024-05" db="EMBL/GenBank/DDBJ databases">
        <title>Genetic variation in Jamaican populations of the coffee berry borer (Hypothenemus hampei).</title>
        <authorList>
            <person name="Errbii M."/>
            <person name="Myrie A."/>
        </authorList>
    </citation>
    <scope>NUCLEOTIDE SEQUENCE [LARGE SCALE GENOMIC DNA]</scope>
    <source>
        <strain evidence="3">JA-Hopewell-2020-01-JO</strain>
        <tissue evidence="3">Whole body</tissue>
    </source>
</reference>
<feature type="compositionally biased region" description="Low complexity" evidence="1">
    <location>
        <begin position="117"/>
        <end position="126"/>
    </location>
</feature>
<evidence type="ECO:0000256" key="1">
    <source>
        <dbReference type="SAM" id="MobiDB-lite"/>
    </source>
</evidence>
<dbReference type="AlphaFoldDB" id="A0ABD1ETG2"/>